<dbReference type="EnsemblMetazoa" id="XM_038223474.1">
    <property type="protein sequence ID" value="XP_038079402.1"/>
    <property type="gene ID" value="LOC119746503"/>
</dbReference>
<dbReference type="PROSITE" id="PS50067">
    <property type="entry name" value="KINESIN_MOTOR_2"/>
    <property type="match status" value="1"/>
</dbReference>
<dbReference type="PROSITE" id="PS00411">
    <property type="entry name" value="KINESIN_MOTOR_1"/>
    <property type="match status" value="1"/>
</dbReference>
<protein>
    <recommendedName>
        <fullName evidence="10">Kinesin motor domain-containing protein</fullName>
    </recommendedName>
</protein>
<proteinExistence type="inferred from homology"/>
<evidence type="ECO:0000256" key="8">
    <source>
        <dbReference type="SAM" id="Coils"/>
    </source>
</evidence>
<dbReference type="InterPro" id="IPR027417">
    <property type="entry name" value="P-loop_NTPase"/>
</dbReference>
<keyword evidence="6" id="KW-0963">Cytoplasm</keyword>
<dbReference type="GO" id="GO:0005524">
    <property type="term" value="F:ATP binding"/>
    <property type="evidence" value="ECO:0007669"/>
    <property type="project" value="UniProtKB-UniRule"/>
</dbReference>
<dbReference type="GeneID" id="119746503"/>
<feature type="coiled-coil region" evidence="8">
    <location>
        <begin position="334"/>
        <end position="385"/>
    </location>
</feature>
<evidence type="ECO:0000256" key="9">
    <source>
        <dbReference type="SAM" id="MobiDB-lite"/>
    </source>
</evidence>
<accession>A0A914BU63</accession>
<dbReference type="PANTHER" id="PTHR47968">
    <property type="entry name" value="CENTROMERE PROTEIN E"/>
    <property type="match status" value="1"/>
</dbReference>
<dbReference type="PRINTS" id="PR00380">
    <property type="entry name" value="KINESINHEAVY"/>
</dbReference>
<feature type="coiled-coil region" evidence="8">
    <location>
        <begin position="1111"/>
        <end position="1245"/>
    </location>
</feature>
<dbReference type="SUPFAM" id="SSF52540">
    <property type="entry name" value="P-loop containing nucleoside triphosphate hydrolases"/>
    <property type="match status" value="1"/>
</dbReference>
<dbReference type="OMA" id="YEQHETL"/>
<dbReference type="Gene3D" id="1.10.287.1490">
    <property type="match status" value="2"/>
</dbReference>
<evidence type="ECO:0000313" key="11">
    <source>
        <dbReference type="EnsemblMetazoa" id="XP_038079402.1"/>
    </source>
</evidence>
<reference evidence="11" key="1">
    <citation type="submission" date="2022-11" db="UniProtKB">
        <authorList>
            <consortium name="EnsemblMetazoa"/>
        </authorList>
    </citation>
    <scope>IDENTIFICATION</scope>
</reference>
<dbReference type="GO" id="GO:0005874">
    <property type="term" value="C:microtubule"/>
    <property type="evidence" value="ECO:0007669"/>
    <property type="project" value="TreeGrafter"/>
</dbReference>
<keyword evidence="4 8" id="KW-0175">Coiled coil</keyword>
<feature type="binding site" evidence="7">
    <location>
        <begin position="86"/>
        <end position="93"/>
    </location>
    <ligand>
        <name>ATP</name>
        <dbReference type="ChEBI" id="CHEBI:30616"/>
    </ligand>
</feature>
<dbReference type="GO" id="GO:0008017">
    <property type="term" value="F:microtubule binding"/>
    <property type="evidence" value="ECO:0007669"/>
    <property type="project" value="InterPro"/>
</dbReference>
<comment type="similarity">
    <text evidence="7">Belongs to the TRAFAC class myosin-kinesin ATPase superfamily. Kinesin family.</text>
</comment>
<evidence type="ECO:0000256" key="2">
    <source>
        <dbReference type="ARBA" id="ARBA00022741"/>
    </source>
</evidence>
<dbReference type="GO" id="GO:0003777">
    <property type="term" value="F:microtubule motor activity"/>
    <property type="evidence" value="ECO:0007669"/>
    <property type="project" value="InterPro"/>
</dbReference>
<feature type="compositionally biased region" description="Low complexity" evidence="9">
    <location>
        <begin position="458"/>
        <end position="472"/>
    </location>
</feature>
<feature type="coiled-coil region" evidence="8">
    <location>
        <begin position="586"/>
        <end position="748"/>
    </location>
</feature>
<dbReference type="InterPro" id="IPR036961">
    <property type="entry name" value="Kinesin_motor_dom_sf"/>
</dbReference>
<dbReference type="GO" id="GO:0007018">
    <property type="term" value="P:microtubule-based movement"/>
    <property type="evidence" value="ECO:0007669"/>
    <property type="project" value="InterPro"/>
</dbReference>
<keyword evidence="3 7" id="KW-0067">ATP-binding</keyword>
<dbReference type="PANTHER" id="PTHR47968:SF75">
    <property type="entry name" value="CENTROMERE-ASSOCIATED PROTEIN E"/>
    <property type="match status" value="1"/>
</dbReference>
<feature type="compositionally biased region" description="Polar residues" evidence="9">
    <location>
        <begin position="2397"/>
        <end position="2411"/>
    </location>
</feature>
<evidence type="ECO:0000256" key="4">
    <source>
        <dbReference type="ARBA" id="ARBA00023054"/>
    </source>
</evidence>
<dbReference type="Gene3D" id="3.40.850.10">
    <property type="entry name" value="Kinesin motor domain"/>
    <property type="match status" value="1"/>
</dbReference>
<keyword evidence="5 7" id="KW-0505">Motor protein</keyword>
<dbReference type="CTD" id="1062"/>
<dbReference type="FunFam" id="3.40.850.10:FF:000177">
    <property type="entry name" value="Kinesin-like protein"/>
    <property type="match status" value="1"/>
</dbReference>
<dbReference type="Pfam" id="PF00225">
    <property type="entry name" value="Kinesin"/>
    <property type="match status" value="1"/>
</dbReference>
<dbReference type="InterPro" id="IPR027640">
    <property type="entry name" value="Kinesin-like_fam"/>
</dbReference>
<feature type="region of interest" description="Disordered" evidence="9">
    <location>
        <begin position="446"/>
        <end position="473"/>
    </location>
</feature>
<sequence length="2593" mass="294530">MDNVHVAIRVRPLIQREKQVEAATHWKADTHTVVQLDQRGKACRKEYVFDRVFDSSETTNDVYEEIAQPIVVEAMDGINGTIFAYGQTSSGKTHTMMGDSRAPGIIPCAIQDIFDSIENTQNREFLLRVSYMELYNEGLCDLLSSEKKPLQIREVDKRVFVHDLTEQVVTQPEDVLQLLKKGEAQRHYGQTDMNERSSRSHTIFCMIIESRERADRKRSMELAVKVSHLNLVDLAGSERANETKAEGARLKEACRINQSLHQLAMVINKLSQGAEFIPFRDSKLTRILQMSLGGNAKTAIICTITPASIEQTHSTLQFASRAKTIKNKPQINEVVSDEAMMQRQKKEIQELKRKVLELEQQGELLEEKASLHEQQEQKIKLLEKMILVSGGAGIPSVMPGSETKKAKYKRRQTWCPGMNRLPLLPLSKPAGPAAVEEVSFISLPPSSALKRTHDSSDGGDLSSSPPVSPVASICSDDFSQTKQLEFLEDIEQNQNTEEDSFLAPLPLSPQRIKKKRRRAHVHFSMPLDSDTVDAECQTEPSEAQTDSEGTVSGIIREEQTVISELKDKVCALESTIVTLEDEKRSTLQLQQEIDQSKKYAEDLQNRIVELESTATAREETAEATANLSEALQASNDQCSELKQQVACLEGKLASFEEEKATVFHLLKNQEALEQECKELREKGEEMENEIKSLEEENLMVNQLSDALCLSEEKVAELEGQVKDADCRVAALTKDISELKAQLEEQQGSSVSAAHESELEILALKSQLQEHGDALSASSQQSEAEVAGLRETIGELEAAISSLRTEREELSALPQSLKAKEMQLEELCQMYQQAEETIASLKQEKAAMRQEFDQQNDTIDQSTKDTSENIAKVKELEETIQLRDEEQEVVNQLLEEQRQELETINQNLERQREEAEKQEQEAAQRIAELGKLLEEQRQEVETLKHGLQDQGSEASSRMQDSAATIAALTRQLQALERKQGALADDGQAASAEERTREFAVPSENDLEQADEKVKELTMLLQVRQEEIDTLNTFLHEQAKDAEEMRSHHVARIAELTALLEEQQGQLAMSEAASQGCLDSGVGSSLADELGTQEWKAKARRTESDLLGSVQLCEDIMEEKSKIALQMNELQEECSSLKESLRVKVADLQSLQELHEFIKMEATVTKEQEMEYQNNIEELKKELADQGKTLAAQFRQEIQDLQKKLSTKDKVLEAQYQQDIDELLHKLREKNQKVDSLQEQNAGLAQAIGQKEQLAESLRRRLSDLIRPLDAVDESAVMQKLAEEVPAAGVDIDEGTQTELGERVCTVQKIVGSSEEATQVTLEDFGFHAIETSSQTEAVQEKMTESAEAAVQPEVLQLKLVELEAREAALRRECDSLTMTISSRDQEIEVLNEILQDYGQEKDGETDDTAKIAAFVQRIEELEEKLKGSTSNPQIVPLTDTIEQPVIDQASTDENKSLADALSRSETLREELHIKVQSLEETLEEKEVGASTELSHLQKELEVLTENNLSQSEKITAVQAYCSELEAKILVVNGSEQKDYNQEIHLATEALEQQLQEQLVSQKAEWVQIEDELKDRIKHLEERAEKLSQENQDLLELKSGESKQVNSEVASEKEALLEEQRVLRQFLKESSNKVRELEAAVALMGSQSRESAETIKNRDDEIEMLRQVLGEQEEQLEATRNDNKVSVSRIKDLECRIETMHQKISYRTVEKNEEDGEICRLRGILEDQEELLRTKDNQNVESLSRIEYLESALAAKSTKIQENSQVEAEQLDKIQRLQNCLDEQADQLRCKDEMCSKLGEKLRDLERVLAAKNSKGTEWEAIKLKQEEEIQVLEQELRSKDELCTELSAKLLDVERVVSAMHSESPEWEAVKLKQEEKIQMLELELRSKDEMCAELTAKLQDVERVVSAMHSESPDWEAVKLKQEEEIEMLQCELRSKQETCAELSAKVQDLERVVSAMHSESSQQEEEVQMFERELRSRNETCAELGAKLQDLERVMAAMDSKSAEWEAAKLKHGEEIQMLERELDDMGEEYSQHKNTYAALQRASRDQQARIKELEAVITKQNEEIKVFRALLDERNQKVLNHEDRYYEMFTQVQNLESAQSVKEQTILQLEDRVQRLNGELQQVYTALSDQEKELQAHCSELKEQLKTGRNSLSTKEQQMKQLQEMVNQRGQEISSLQRQLDEFCQQKNGFLTDVSKKEEEFRSMQRALQDYQSRDQSSAQEIKALEVQVHQLTEELETAKASTNEPEEVERLQKEKNEIQSQLDKISRKLQRKATDLTNLADTYDGLKLTCCELEDEFEEEKAQHEQTKVKMEEAQARLARLEELEKQSLSVEELVKSHRQEIATKNLRINELETDLLRGTDPLEDKIRSLRSEVQYQERKVQQYKKELEKLRSEQSQQAHETSNSASATVPERAPEATGGSGIIESCAIFAMKAENHKLTKSLEKAKRELEHKDMKYHDQVSKKTEAEQEARYWKDKARSMASHLKRAPPSHVTDSSVSSPLKELDANDPTSHQALPKRTRAGEPPRSKYVEKIPGLQRPAVATKASQQQQQQKQQQREDRNWLTKAVAERDASETGRGADDDPQQCATQ</sequence>
<feature type="region of interest" description="Disordered" evidence="9">
    <location>
        <begin position="2457"/>
        <end position="2476"/>
    </location>
</feature>
<evidence type="ECO:0000256" key="6">
    <source>
        <dbReference type="ARBA" id="ARBA00023212"/>
    </source>
</evidence>
<evidence type="ECO:0000259" key="10">
    <source>
        <dbReference type="PROSITE" id="PS50067"/>
    </source>
</evidence>
<dbReference type="SMART" id="SM00129">
    <property type="entry name" value="KISc"/>
    <property type="match status" value="1"/>
</dbReference>
<feature type="coiled-coil region" evidence="8">
    <location>
        <begin position="1460"/>
        <end position="1595"/>
    </location>
</feature>
<evidence type="ECO:0000256" key="7">
    <source>
        <dbReference type="PROSITE-ProRule" id="PRU00283"/>
    </source>
</evidence>
<feature type="region of interest" description="Disordered" evidence="9">
    <location>
        <begin position="2481"/>
        <end position="2593"/>
    </location>
</feature>
<organism evidence="11 12">
    <name type="scientific">Patiria miniata</name>
    <name type="common">Bat star</name>
    <name type="synonym">Asterina miniata</name>
    <dbReference type="NCBI Taxonomy" id="46514"/>
    <lineage>
        <taxon>Eukaryota</taxon>
        <taxon>Metazoa</taxon>
        <taxon>Echinodermata</taxon>
        <taxon>Eleutherozoa</taxon>
        <taxon>Asterozoa</taxon>
        <taxon>Asteroidea</taxon>
        <taxon>Valvatacea</taxon>
        <taxon>Valvatida</taxon>
        <taxon>Asterinidae</taxon>
        <taxon>Patiria</taxon>
    </lineage>
</organism>
<dbReference type="OrthoDB" id="21525at2759"/>
<feature type="coiled-coil region" evidence="8">
    <location>
        <begin position="1653"/>
        <end position="1680"/>
    </location>
</feature>
<evidence type="ECO:0000256" key="1">
    <source>
        <dbReference type="ARBA" id="ARBA00004245"/>
    </source>
</evidence>
<comment type="subcellular location">
    <subcellularLocation>
        <location evidence="1">Cytoplasm</location>
        <location evidence="1">Cytoskeleton</location>
    </subcellularLocation>
</comment>
<evidence type="ECO:0000256" key="3">
    <source>
        <dbReference type="ARBA" id="ARBA00022840"/>
    </source>
</evidence>
<feature type="region of interest" description="Disordered" evidence="9">
    <location>
        <begin position="2239"/>
        <end position="2258"/>
    </location>
</feature>
<dbReference type="Proteomes" id="UP000887568">
    <property type="component" value="Unplaced"/>
</dbReference>
<evidence type="ECO:0000256" key="5">
    <source>
        <dbReference type="ARBA" id="ARBA00023175"/>
    </source>
</evidence>
<keyword evidence="12" id="KW-1185">Reference proteome</keyword>
<dbReference type="CDD" id="cd01374">
    <property type="entry name" value="KISc_CENP_E"/>
    <property type="match status" value="1"/>
</dbReference>
<feature type="region of interest" description="Disordered" evidence="9">
    <location>
        <begin position="2392"/>
        <end position="2423"/>
    </location>
</feature>
<keyword evidence="6" id="KW-0206">Cytoskeleton</keyword>
<feature type="compositionally biased region" description="Basic and acidic residues" evidence="9">
    <location>
        <begin position="2559"/>
        <end position="2584"/>
    </location>
</feature>
<feature type="compositionally biased region" description="Basic and acidic residues" evidence="9">
    <location>
        <begin position="2524"/>
        <end position="2535"/>
    </location>
</feature>
<feature type="region of interest" description="Disordered" evidence="9">
    <location>
        <begin position="977"/>
        <end position="1006"/>
    </location>
</feature>
<dbReference type="InterPro" id="IPR019821">
    <property type="entry name" value="Kinesin_motor_CS"/>
</dbReference>
<evidence type="ECO:0000313" key="12">
    <source>
        <dbReference type="Proteomes" id="UP000887568"/>
    </source>
</evidence>
<dbReference type="InterPro" id="IPR001752">
    <property type="entry name" value="Kinesin_motor_dom"/>
</dbReference>
<name>A0A914BU63_PATMI</name>
<keyword evidence="2 7" id="KW-0547">Nucleotide-binding</keyword>
<feature type="domain" description="Kinesin motor" evidence="10">
    <location>
        <begin position="3"/>
        <end position="325"/>
    </location>
</feature>
<dbReference type="GO" id="GO:0000278">
    <property type="term" value="P:mitotic cell cycle"/>
    <property type="evidence" value="ECO:0007669"/>
    <property type="project" value="TreeGrafter"/>
</dbReference>
<dbReference type="RefSeq" id="XP_038079402.1">
    <property type="nucleotide sequence ID" value="XM_038223474.1"/>
</dbReference>